<dbReference type="Pfam" id="PF18934">
    <property type="entry name" value="DUF5682"/>
    <property type="match status" value="1"/>
</dbReference>
<name>A0ABW8KT90_9GAMM</name>
<dbReference type="Proteomes" id="UP001620262">
    <property type="component" value="Unassembled WGS sequence"/>
</dbReference>
<accession>A0ABW8KT90</accession>
<evidence type="ECO:0000313" key="2">
    <source>
        <dbReference type="Proteomes" id="UP001620262"/>
    </source>
</evidence>
<organism evidence="1 2">
    <name type="scientific">Pseudoalteromonas rhizosphaerae</name>
    <dbReference type="NCBI Taxonomy" id="2518973"/>
    <lineage>
        <taxon>Bacteria</taxon>
        <taxon>Pseudomonadati</taxon>
        <taxon>Pseudomonadota</taxon>
        <taxon>Gammaproteobacteria</taxon>
        <taxon>Alteromonadales</taxon>
        <taxon>Pseudoalteromonadaceae</taxon>
        <taxon>Pseudoalteromonas</taxon>
    </lineage>
</organism>
<keyword evidence="2" id="KW-1185">Reference proteome</keyword>
<sequence length="743" mass="86392">MDEITPDNNGFSQALAKFSQRYLHDEKVRWLPVRHHSPACAHFALAQLNAWQPDVVLIEAPHSFGQHLSLLQNKQVVPPIAVYQQQSYFPFAENSPEWQALRWAGDNHVPVQFIDLDSTDEQQEEPLDRYSDARILSSSYSSQLQQTMGCRDADELWLRLFELQNFESANDFFEQVLLFCAASRLYYDQKSLQQLGDLDREKQMRACIRAASHDYQRIAVMTGGFHTSALFDYEQESTSIRKSTEDSFVIRYSDSLLDAHQGYQAGMPYPAFCRWLFEQRSLSACDWLLYLLAQMPKLTLIAKQNVFEHLSQLCQLRGIVRAGCYDLLDSLGSCQFKQQSSSRDYRPWQQLLRGENMGQLPANQRNLPLVDDVLAHCKHVQLTIGTINRSHFSLYELTERQRQRRQLLSQLLFLDIGFCQYEQSMHAFYNIHTAAKHESWRYHWTPSVEVALIELSTLGGTLKTVVQHRLAQQSESDLPQMLDKLMLSLQLGMQYQFNSVAITREINDCSTIKILSDSFIKLYRTSKHPLFNDYHQQLDALITPLWRRLSFHLPSLNQLPEDEALQVLLSLQAIARQQMDVLKQPWRERLHWLIEHNEHTPTLWFALKALAVDLDELDPASLLNELQRYSGDRFTILRTLLTVVPHWLNHQNGLLSLLNHSIEQLDDEQFVEQLPQLRGLFCDKDAREIDGISQQLGTLNQWQQQLNWLNEDISEHDVNQAMLLDKQLQQQLLEQGLSAWTTR</sequence>
<dbReference type="EMBL" id="JBJDOT010000002">
    <property type="protein sequence ID" value="MFK3862689.1"/>
    <property type="molecule type" value="Genomic_DNA"/>
</dbReference>
<protein>
    <submittedName>
        <fullName evidence="1">DUF5682 family protein</fullName>
    </submittedName>
</protein>
<gene>
    <name evidence="1" type="ORF">ACI2JU_02240</name>
</gene>
<reference evidence="1 2" key="1">
    <citation type="submission" date="2024-11" db="EMBL/GenBank/DDBJ databases">
        <title>The Natural Products Discovery Center: Release of the First 8490 Sequenced Strains for Exploring Actinobacteria Biosynthetic Diversity.</title>
        <authorList>
            <person name="Kalkreuter E."/>
            <person name="Kautsar S.A."/>
            <person name="Yang D."/>
            <person name="Bader C.D."/>
            <person name="Teijaro C.N."/>
            <person name="Fluegel L."/>
            <person name="Davis C.M."/>
            <person name="Simpson J.R."/>
            <person name="Lauterbach L."/>
            <person name="Steele A.D."/>
            <person name="Gui C."/>
            <person name="Meng S."/>
            <person name="Li G."/>
            <person name="Viehrig K."/>
            <person name="Ye F."/>
            <person name="Su P."/>
            <person name="Kiefer A.F."/>
            <person name="Nichols A."/>
            <person name="Cepeda A.J."/>
            <person name="Yan W."/>
            <person name="Fan B."/>
            <person name="Jiang Y."/>
            <person name="Adhikari A."/>
            <person name="Zheng C.-J."/>
            <person name="Schuster L."/>
            <person name="Cowan T.M."/>
            <person name="Smanski M.J."/>
            <person name="Chevrette M.G."/>
            <person name="De Carvalho L.P.S."/>
            <person name="Shen B."/>
        </authorList>
    </citation>
    <scope>NUCLEOTIDE SEQUENCE [LARGE SCALE GENOMIC DNA]</scope>
    <source>
        <strain evidence="1 2">NPDC078403</strain>
    </source>
</reference>
<dbReference type="RefSeq" id="WP_404674617.1">
    <property type="nucleotide sequence ID" value="NZ_JBJDOT010000002.1"/>
</dbReference>
<proteinExistence type="predicted"/>
<dbReference type="InterPro" id="IPR043737">
    <property type="entry name" value="DUF5682"/>
</dbReference>
<comment type="caution">
    <text evidence="1">The sequence shown here is derived from an EMBL/GenBank/DDBJ whole genome shotgun (WGS) entry which is preliminary data.</text>
</comment>
<evidence type="ECO:0000313" key="1">
    <source>
        <dbReference type="EMBL" id="MFK3862689.1"/>
    </source>
</evidence>